<name>A0A9D2QAD3_9FIRM</name>
<dbReference type="InterPro" id="IPR050583">
    <property type="entry name" value="Mycobacterial_A85_antigen"/>
</dbReference>
<comment type="caution">
    <text evidence="1">The sequence shown here is derived from an EMBL/GenBank/DDBJ whole genome shotgun (WGS) entry which is preliminary data.</text>
</comment>
<evidence type="ECO:0000313" key="2">
    <source>
        <dbReference type="Proteomes" id="UP000823902"/>
    </source>
</evidence>
<dbReference type="InterPro" id="IPR029058">
    <property type="entry name" value="AB_hydrolase_fold"/>
</dbReference>
<organism evidence="1 2">
    <name type="scientific">Candidatus Mediterraneibacter faecavium</name>
    <dbReference type="NCBI Taxonomy" id="2838668"/>
    <lineage>
        <taxon>Bacteria</taxon>
        <taxon>Bacillati</taxon>
        <taxon>Bacillota</taxon>
        <taxon>Clostridia</taxon>
        <taxon>Lachnospirales</taxon>
        <taxon>Lachnospiraceae</taxon>
        <taxon>Mediterraneibacter</taxon>
    </lineage>
</organism>
<evidence type="ECO:0000313" key="1">
    <source>
        <dbReference type="EMBL" id="HJC75802.1"/>
    </source>
</evidence>
<dbReference type="InterPro" id="IPR000801">
    <property type="entry name" value="Esterase-like"/>
</dbReference>
<dbReference type="Gene3D" id="3.40.50.1820">
    <property type="entry name" value="alpha/beta hydrolase"/>
    <property type="match status" value="1"/>
</dbReference>
<dbReference type="AlphaFoldDB" id="A0A9D2QAD3"/>
<protein>
    <submittedName>
        <fullName evidence="1">Esterase family protein</fullName>
    </submittedName>
</protein>
<reference evidence="1" key="2">
    <citation type="submission" date="2021-04" db="EMBL/GenBank/DDBJ databases">
        <authorList>
            <person name="Gilroy R."/>
        </authorList>
    </citation>
    <scope>NUCLEOTIDE SEQUENCE</scope>
    <source>
        <strain evidence="1">CHK196-7946</strain>
    </source>
</reference>
<dbReference type="PANTHER" id="PTHR48098">
    <property type="entry name" value="ENTEROCHELIN ESTERASE-RELATED"/>
    <property type="match status" value="1"/>
</dbReference>
<dbReference type="PANTHER" id="PTHR48098:SF1">
    <property type="entry name" value="DIACYLGLYCEROL ACYLTRANSFERASE_MYCOLYLTRANSFERASE AG85A"/>
    <property type="match status" value="1"/>
</dbReference>
<sequence>MSILQVNKYSMALSRFITFHVILPDDAPPAMLEGNQNYERKPKTLYLLHGFSGNTTDWLYGSSIQALSLKYNLAVVLPSGENSFYLNGKGVGRAYETFTGVELPEYISKTFGLSGRAEDNFIGGLSMGGFGAIHTALKYPERFGRMFGLSSAMLQNDIAGMKPGEKNDIADYDYYYQVFGDLDHLDMSENNPEYLIRMKKEKGEEIQPIFMACGTEDFIVKNNREFRDFLISQGIEPVYYESPGIHDWTFWNQYLEPAIRWGLGLGEGKEQAIPGVILPE</sequence>
<dbReference type="Proteomes" id="UP000823902">
    <property type="component" value="Unassembled WGS sequence"/>
</dbReference>
<dbReference type="Pfam" id="PF00756">
    <property type="entry name" value="Esterase"/>
    <property type="match status" value="1"/>
</dbReference>
<accession>A0A9D2QAD3</accession>
<dbReference type="GO" id="GO:0016747">
    <property type="term" value="F:acyltransferase activity, transferring groups other than amino-acyl groups"/>
    <property type="evidence" value="ECO:0007669"/>
    <property type="project" value="TreeGrafter"/>
</dbReference>
<dbReference type="SUPFAM" id="SSF53474">
    <property type="entry name" value="alpha/beta-Hydrolases"/>
    <property type="match status" value="1"/>
</dbReference>
<proteinExistence type="predicted"/>
<gene>
    <name evidence="1" type="ORF">H9697_12810</name>
</gene>
<reference evidence="1" key="1">
    <citation type="journal article" date="2021" name="PeerJ">
        <title>Extensive microbial diversity within the chicken gut microbiome revealed by metagenomics and culture.</title>
        <authorList>
            <person name="Gilroy R."/>
            <person name="Ravi A."/>
            <person name="Getino M."/>
            <person name="Pursley I."/>
            <person name="Horton D.L."/>
            <person name="Alikhan N.F."/>
            <person name="Baker D."/>
            <person name="Gharbi K."/>
            <person name="Hall N."/>
            <person name="Watson M."/>
            <person name="Adriaenssens E.M."/>
            <person name="Foster-Nyarko E."/>
            <person name="Jarju S."/>
            <person name="Secka A."/>
            <person name="Antonio M."/>
            <person name="Oren A."/>
            <person name="Chaudhuri R.R."/>
            <person name="La Ragione R."/>
            <person name="Hildebrand F."/>
            <person name="Pallen M.J."/>
        </authorList>
    </citation>
    <scope>NUCLEOTIDE SEQUENCE</scope>
    <source>
        <strain evidence="1">CHK196-7946</strain>
    </source>
</reference>
<dbReference type="EMBL" id="DWVY01000065">
    <property type="protein sequence ID" value="HJC75802.1"/>
    <property type="molecule type" value="Genomic_DNA"/>
</dbReference>